<dbReference type="Pfam" id="PF00385">
    <property type="entry name" value="Chromo"/>
    <property type="match status" value="1"/>
</dbReference>
<evidence type="ECO:0000313" key="5">
    <source>
        <dbReference type="Proteomes" id="UP000887540"/>
    </source>
</evidence>
<evidence type="ECO:0000259" key="4">
    <source>
        <dbReference type="PROSITE" id="PS50013"/>
    </source>
</evidence>
<proteinExistence type="predicted"/>
<dbReference type="InterPro" id="IPR023779">
    <property type="entry name" value="Chromodomain_CS"/>
</dbReference>
<dbReference type="PROSITE" id="PS00598">
    <property type="entry name" value="CHROMO_1"/>
    <property type="match status" value="1"/>
</dbReference>
<dbReference type="CDD" id="cd00024">
    <property type="entry name" value="CD_CSD"/>
    <property type="match status" value="1"/>
</dbReference>
<dbReference type="InterPro" id="IPR000953">
    <property type="entry name" value="Chromo/chromo_shadow_dom"/>
</dbReference>
<dbReference type="InterPro" id="IPR023780">
    <property type="entry name" value="Chromo_domain"/>
</dbReference>
<feature type="compositionally biased region" description="Basic residues" evidence="3">
    <location>
        <begin position="151"/>
        <end position="162"/>
    </location>
</feature>
<dbReference type="InterPro" id="IPR016197">
    <property type="entry name" value="Chromo-like_dom_sf"/>
</dbReference>
<comment type="subcellular location">
    <subcellularLocation>
        <location evidence="1">Nucleus</location>
    </subcellularLocation>
</comment>
<dbReference type="InterPro" id="IPR008251">
    <property type="entry name" value="Chromo_shadow_dom"/>
</dbReference>
<feature type="domain" description="Chromo" evidence="4">
    <location>
        <begin position="72"/>
        <end position="131"/>
    </location>
</feature>
<reference evidence="6" key="1">
    <citation type="submission" date="2022-11" db="UniProtKB">
        <authorList>
            <consortium name="WormBaseParasite"/>
        </authorList>
    </citation>
    <scope>IDENTIFICATION</scope>
</reference>
<organism evidence="5 6">
    <name type="scientific">Acrobeloides nanus</name>
    <dbReference type="NCBI Taxonomy" id="290746"/>
    <lineage>
        <taxon>Eukaryota</taxon>
        <taxon>Metazoa</taxon>
        <taxon>Ecdysozoa</taxon>
        <taxon>Nematoda</taxon>
        <taxon>Chromadorea</taxon>
        <taxon>Rhabditida</taxon>
        <taxon>Tylenchina</taxon>
        <taxon>Cephalobomorpha</taxon>
        <taxon>Cephaloboidea</taxon>
        <taxon>Cephalobidae</taxon>
        <taxon>Acrobeloides</taxon>
    </lineage>
</organism>
<evidence type="ECO:0000256" key="1">
    <source>
        <dbReference type="ARBA" id="ARBA00004123"/>
    </source>
</evidence>
<dbReference type="Gene3D" id="2.40.50.40">
    <property type="match status" value="2"/>
</dbReference>
<dbReference type="AlphaFoldDB" id="A0A914CHC5"/>
<keyword evidence="2" id="KW-0539">Nucleus</keyword>
<dbReference type="SMART" id="SM00298">
    <property type="entry name" value="CHROMO"/>
    <property type="match status" value="1"/>
</dbReference>
<evidence type="ECO:0000256" key="2">
    <source>
        <dbReference type="ARBA" id="ARBA00023242"/>
    </source>
</evidence>
<evidence type="ECO:0000313" key="6">
    <source>
        <dbReference type="WBParaSite" id="ACRNAN_scaffold1054.g30905.t1"/>
    </source>
</evidence>
<name>A0A914CHC5_9BILA</name>
<keyword evidence="5" id="KW-1185">Reference proteome</keyword>
<dbReference type="PANTHER" id="PTHR22812">
    <property type="entry name" value="CHROMOBOX PROTEIN"/>
    <property type="match status" value="1"/>
</dbReference>
<feature type="compositionally biased region" description="Polar residues" evidence="3">
    <location>
        <begin position="178"/>
        <end position="191"/>
    </location>
</feature>
<evidence type="ECO:0000256" key="3">
    <source>
        <dbReference type="SAM" id="MobiDB-lite"/>
    </source>
</evidence>
<protein>
    <submittedName>
        <fullName evidence="6">Chromo domain-containing protein</fullName>
    </submittedName>
</protein>
<dbReference type="Proteomes" id="UP000887540">
    <property type="component" value="Unplaced"/>
</dbReference>
<dbReference type="CDD" id="cd00034">
    <property type="entry name" value="CSD"/>
    <property type="match status" value="1"/>
</dbReference>
<feature type="compositionally biased region" description="Low complexity" evidence="3">
    <location>
        <begin position="165"/>
        <end position="174"/>
    </location>
</feature>
<dbReference type="PROSITE" id="PS50013">
    <property type="entry name" value="CHROMO_2"/>
    <property type="match status" value="1"/>
</dbReference>
<accession>A0A914CHC5</accession>
<dbReference type="Pfam" id="PF01393">
    <property type="entry name" value="Chromo_shadow"/>
    <property type="match status" value="1"/>
</dbReference>
<dbReference type="GO" id="GO:0005634">
    <property type="term" value="C:nucleus"/>
    <property type="evidence" value="ECO:0007669"/>
    <property type="project" value="UniProtKB-SubCell"/>
</dbReference>
<dbReference type="SUPFAM" id="SSF54160">
    <property type="entry name" value="Chromo domain-like"/>
    <property type="match status" value="2"/>
</dbReference>
<dbReference type="GO" id="GO:0000792">
    <property type="term" value="C:heterochromatin"/>
    <property type="evidence" value="ECO:0007669"/>
    <property type="project" value="UniProtKB-ARBA"/>
</dbReference>
<feature type="region of interest" description="Disordered" evidence="3">
    <location>
        <begin position="123"/>
        <end position="191"/>
    </location>
</feature>
<dbReference type="WBParaSite" id="ACRNAN_scaffold1054.g30905.t1">
    <property type="protein sequence ID" value="ACRNAN_scaffold1054.g30905.t1"/>
    <property type="gene ID" value="ACRNAN_scaffold1054.g30905"/>
</dbReference>
<feature type="compositionally biased region" description="Basic and acidic residues" evidence="3">
    <location>
        <begin position="123"/>
        <end position="140"/>
    </location>
</feature>
<sequence length="264" mass="30293">MHDNCFFVDTRLFAFETIVAVETRLDNPDSAIKSYLLKRLAEQHMRFGSDKRRSTRRSLKKVDDTPKEDELFEVEYILESKIKYGKLHYFVKWLGYPEDQNSWEPADALAHCVEVIEEFSNRKKNEEDKDMDCEKGEKSSRSTASSEKYHPKQMAKRVRGRPKSSDSSAQSSRAASEKPTTSKQASELASNNDAALDNGEIIMAMDSLDWSSAVQITAATNEFGLYFCVEFGNNGDFAWVPNEICREMIPQLLLDFYEKRICFA</sequence>
<dbReference type="InterPro" id="IPR051219">
    <property type="entry name" value="Heterochromatin_chromo-domain"/>
</dbReference>